<protein>
    <submittedName>
        <fullName evidence="1">Uncharacterized protein</fullName>
    </submittedName>
</protein>
<dbReference type="AlphaFoldDB" id="A0A7X8SRD0"/>
<organism evidence="1 2">
    <name type="scientific">Flammeovirga agarivorans</name>
    <dbReference type="NCBI Taxonomy" id="2726742"/>
    <lineage>
        <taxon>Bacteria</taxon>
        <taxon>Pseudomonadati</taxon>
        <taxon>Bacteroidota</taxon>
        <taxon>Cytophagia</taxon>
        <taxon>Cytophagales</taxon>
        <taxon>Flammeovirgaceae</taxon>
        <taxon>Flammeovirga</taxon>
    </lineage>
</organism>
<sequence>MIHEFIEGDALFSSQFCGQNHDEPFDATRDGKQLSLKVKFSRKGDSKNLTAEDYSANSLLIIPRGQAPSTMYHNMPSIAPKVILPNNLLLESPYYIEYKFDVKSITSSYEDNQQVKTVFLQKFGSEGWFEYSTKYYGLCRCRYTVNYRDLDTTDGVFEHVADFTVFLWVAPSQPEEFVPSIVNINLNIKSPSI</sequence>
<name>A0A7X8SRD0_9BACT</name>
<keyword evidence="2" id="KW-1185">Reference proteome</keyword>
<accession>A0A7X8SRD0</accession>
<evidence type="ECO:0000313" key="2">
    <source>
        <dbReference type="Proteomes" id="UP000585050"/>
    </source>
</evidence>
<reference evidence="1 2" key="1">
    <citation type="submission" date="2020-04" db="EMBL/GenBank/DDBJ databases">
        <title>Flammeovirga sp. SR4, a novel species isolated from seawater.</title>
        <authorList>
            <person name="Wang X."/>
        </authorList>
    </citation>
    <scope>NUCLEOTIDE SEQUENCE [LARGE SCALE GENOMIC DNA]</scope>
    <source>
        <strain evidence="1 2">SR4</strain>
    </source>
</reference>
<dbReference type="RefSeq" id="WP_168885577.1">
    <property type="nucleotide sequence ID" value="NZ_JABAIL010000016.1"/>
</dbReference>
<evidence type="ECO:0000313" key="1">
    <source>
        <dbReference type="EMBL" id="NLR94868.1"/>
    </source>
</evidence>
<proteinExistence type="predicted"/>
<gene>
    <name evidence="1" type="ORF">HGP29_26925</name>
</gene>
<comment type="caution">
    <text evidence="1">The sequence shown here is derived from an EMBL/GenBank/DDBJ whole genome shotgun (WGS) entry which is preliminary data.</text>
</comment>
<dbReference type="EMBL" id="JABAIL010000016">
    <property type="protein sequence ID" value="NLR94868.1"/>
    <property type="molecule type" value="Genomic_DNA"/>
</dbReference>
<dbReference type="Proteomes" id="UP000585050">
    <property type="component" value="Unassembled WGS sequence"/>
</dbReference>